<feature type="transmembrane region" description="Helical" evidence="8">
    <location>
        <begin position="407"/>
        <end position="426"/>
    </location>
</feature>
<evidence type="ECO:0000313" key="10">
    <source>
        <dbReference type="Proteomes" id="UP000183639"/>
    </source>
</evidence>
<dbReference type="Proteomes" id="UP000183639">
    <property type="component" value="Unassembled WGS sequence"/>
</dbReference>
<dbReference type="PIRSF" id="PIRSF016636">
    <property type="entry name" value="AlgI_DltB"/>
    <property type="match status" value="1"/>
</dbReference>
<organism evidence="9 10">
    <name type="scientific">Selenomonas ruminantium</name>
    <dbReference type="NCBI Taxonomy" id="971"/>
    <lineage>
        <taxon>Bacteria</taxon>
        <taxon>Bacillati</taxon>
        <taxon>Bacillota</taxon>
        <taxon>Negativicutes</taxon>
        <taxon>Selenomonadales</taxon>
        <taxon>Selenomonadaceae</taxon>
        <taxon>Selenomonas</taxon>
    </lineage>
</organism>
<keyword evidence="3 7" id="KW-1003">Cell membrane</keyword>
<dbReference type="PIRSF" id="PIRSF500217">
    <property type="entry name" value="AlgI"/>
    <property type="match status" value="1"/>
</dbReference>
<name>A0A1I3FB89_SELRU</name>
<dbReference type="InterPro" id="IPR051085">
    <property type="entry name" value="MB_O-acyltransferase"/>
</dbReference>
<evidence type="ECO:0000256" key="4">
    <source>
        <dbReference type="ARBA" id="ARBA00022692"/>
    </source>
</evidence>
<accession>A0A1I3FB89</accession>
<feature type="transmembrane region" description="Helical" evidence="8">
    <location>
        <begin position="321"/>
        <end position="342"/>
    </location>
</feature>
<dbReference type="OrthoDB" id="9805788at2"/>
<feature type="transmembrane region" description="Helical" evidence="8">
    <location>
        <begin position="191"/>
        <end position="212"/>
    </location>
</feature>
<feature type="transmembrane region" description="Helical" evidence="8">
    <location>
        <begin position="438"/>
        <end position="456"/>
    </location>
</feature>
<dbReference type="AlphaFoldDB" id="A0A1I3FB89"/>
<dbReference type="GO" id="GO:0042121">
    <property type="term" value="P:alginic acid biosynthetic process"/>
    <property type="evidence" value="ECO:0007669"/>
    <property type="project" value="InterPro"/>
</dbReference>
<dbReference type="InterPro" id="IPR028362">
    <property type="entry name" value="AlgI"/>
</dbReference>
<feature type="transmembrane region" description="Helical" evidence="8">
    <location>
        <begin position="354"/>
        <end position="373"/>
    </location>
</feature>
<keyword evidence="6 7" id="KW-0472">Membrane</keyword>
<evidence type="ECO:0000256" key="6">
    <source>
        <dbReference type="ARBA" id="ARBA00023136"/>
    </source>
</evidence>
<comment type="subcellular location">
    <subcellularLocation>
        <location evidence="1">Cell membrane</location>
        <topology evidence="1">Multi-pass membrane protein</topology>
    </subcellularLocation>
</comment>
<dbReference type="RefSeq" id="WP_075443899.1">
    <property type="nucleotide sequence ID" value="NZ_FOQK01000014.1"/>
</dbReference>
<evidence type="ECO:0000256" key="3">
    <source>
        <dbReference type="ARBA" id="ARBA00022475"/>
    </source>
</evidence>
<evidence type="ECO:0000313" key="9">
    <source>
        <dbReference type="EMBL" id="SFI08486.1"/>
    </source>
</evidence>
<sequence>MVFSSNIFLFIFLPMILLLYYNPFCQSRKFRNVLLLIASLLFYGWGEPFFIWLMLISIIAGWQVGLRMTAAATPRKRKLWLSLGAAFHLSMLFVFKYLTFAATQLGLLLQKDFSAIQLALPIGISFFTFQLLSYLLDIYYGKAQAQQNVLHVGLYIALFPQLIAGPIVRYADIEREIVSRQETRQDFTAGMIRFSYGLAKKVLLANYLAVIAMNSRFIAGQEPLSVSAAWLGAIAYTLQIYFDFSGYSDMAIGLGQMFGFHFRENFNYPYISRSVTEFWRRWHISLSSWFRDYVYIPLGGSRCSRGRLALNLFIVWSLTGFWHGANWTFLVWGLIYFLLLILEKFTSFTDHIGIFGHLYTLLAVITAWVIFQFPDLEQSLSYLSMMWGQAGNPLFDERAVHFLSNGWLIWLMGLAFSLPLYPWLAAHWRCWHSVAEPCLATILFLLSLIATVAGNYNPFIYFNF</sequence>
<evidence type="ECO:0000256" key="7">
    <source>
        <dbReference type="PIRNR" id="PIRNR016636"/>
    </source>
</evidence>
<reference evidence="9 10" key="1">
    <citation type="submission" date="2016-10" db="EMBL/GenBank/DDBJ databases">
        <authorList>
            <person name="de Groot N.N."/>
        </authorList>
    </citation>
    <scope>NUCLEOTIDE SEQUENCE [LARGE SCALE GENOMIC DNA]</scope>
    <source>
        <strain evidence="9 10">Z108</strain>
    </source>
</reference>
<evidence type="ECO:0000256" key="1">
    <source>
        <dbReference type="ARBA" id="ARBA00004651"/>
    </source>
</evidence>
<dbReference type="InterPro" id="IPR024194">
    <property type="entry name" value="Ac/AlaTfrase_AlgI/DltB"/>
</dbReference>
<dbReference type="Pfam" id="PF03062">
    <property type="entry name" value="MBOAT"/>
    <property type="match status" value="1"/>
</dbReference>
<dbReference type="InterPro" id="IPR004299">
    <property type="entry name" value="MBOAT_fam"/>
</dbReference>
<dbReference type="PANTHER" id="PTHR13285">
    <property type="entry name" value="ACYLTRANSFERASE"/>
    <property type="match status" value="1"/>
</dbReference>
<keyword evidence="5 8" id="KW-1133">Transmembrane helix</keyword>
<keyword evidence="7 9" id="KW-0808">Transferase</keyword>
<feature type="transmembrane region" description="Helical" evidence="8">
    <location>
        <begin position="224"/>
        <end position="242"/>
    </location>
</feature>
<gene>
    <name evidence="9" type="ORF">SAMN04487861_1143</name>
</gene>
<dbReference type="PANTHER" id="PTHR13285:SF18">
    <property type="entry name" value="PROTEIN-CYSTEINE N-PALMITOYLTRANSFERASE RASP"/>
    <property type="match status" value="1"/>
</dbReference>
<feature type="transmembrane region" description="Helical" evidence="8">
    <location>
        <begin position="152"/>
        <end position="171"/>
    </location>
</feature>
<proteinExistence type="inferred from homology"/>
<evidence type="ECO:0000256" key="8">
    <source>
        <dbReference type="SAM" id="Phobius"/>
    </source>
</evidence>
<evidence type="ECO:0000256" key="2">
    <source>
        <dbReference type="ARBA" id="ARBA00010323"/>
    </source>
</evidence>
<feature type="transmembrane region" description="Helical" evidence="8">
    <location>
        <begin position="118"/>
        <end position="140"/>
    </location>
</feature>
<keyword evidence="7" id="KW-0012">Acyltransferase</keyword>
<comment type="similarity">
    <text evidence="2 7">Belongs to the membrane-bound acyltransferase family.</text>
</comment>
<dbReference type="GO" id="GO:0016746">
    <property type="term" value="F:acyltransferase activity"/>
    <property type="evidence" value="ECO:0007669"/>
    <property type="project" value="UniProtKB-KW"/>
</dbReference>
<feature type="transmembrane region" description="Helical" evidence="8">
    <location>
        <begin position="52"/>
        <end position="72"/>
    </location>
</feature>
<feature type="transmembrane region" description="Helical" evidence="8">
    <location>
        <begin position="79"/>
        <end position="98"/>
    </location>
</feature>
<feature type="transmembrane region" description="Helical" evidence="8">
    <location>
        <begin position="6"/>
        <end position="23"/>
    </location>
</feature>
<dbReference type="GO" id="GO:0005886">
    <property type="term" value="C:plasma membrane"/>
    <property type="evidence" value="ECO:0007669"/>
    <property type="project" value="UniProtKB-SubCell"/>
</dbReference>
<protein>
    <submittedName>
        <fullName evidence="9">Alginate O-acetyltransferase complex protein AlgI</fullName>
    </submittedName>
</protein>
<keyword evidence="4 8" id="KW-0812">Transmembrane</keyword>
<evidence type="ECO:0000256" key="5">
    <source>
        <dbReference type="ARBA" id="ARBA00022989"/>
    </source>
</evidence>
<dbReference type="EMBL" id="FOQK01000014">
    <property type="protein sequence ID" value="SFI08486.1"/>
    <property type="molecule type" value="Genomic_DNA"/>
</dbReference>